<sequence>MADGCEVCGRGVGWPPCRLPRSGVGSTVSLKDGIVPSLGPRSLSQSKQQLTGREKEREREEERRGEERRDDQRGHNPNPRRCIRTPPFEEVCSRLGVAQADAGQRKAMWFNTSRLKGISADLSPRFKRLIFSLI</sequence>
<evidence type="ECO:0000313" key="2">
    <source>
        <dbReference type="EMBL" id="CAJ1075047.1"/>
    </source>
</evidence>
<evidence type="ECO:0000256" key="1">
    <source>
        <dbReference type="SAM" id="MobiDB-lite"/>
    </source>
</evidence>
<dbReference type="Proteomes" id="UP001178508">
    <property type="component" value="Chromosome 16"/>
</dbReference>
<proteinExistence type="predicted"/>
<gene>
    <name evidence="2" type="ORF">XNOV1_A016682</name>
</gene>
<keyword evidence="3" id="KW-1185">Reference proteome</keyword>
<dbReference type="AlphaFoldDB" id="A0AAV1GSJ5"/>
<name>A0AAV1GSJ5_XYRNO</name>
<feature type="region of interest" description="Disordered" evidence="1">
    <location>
        <begin position="11"/>
        <end position="84"/>
    </location>
</feature>
<feature type="compositionally biased region" description="Polar residues" evidence="1">
    <location>
        <begin position="42"/>
        <end position="51"/>
    </location>
</feature>
<accession>A0AAV1GSJ5</accession>
<organism evidence="2 3">
    <name type="scientific">Xyrichtys novacula</name>
    <name type="common">Pearly razorfish</name>
    <name type="synonym">Hemipteronotus novacula</name>
    <dbReference type="NCBI Taxonomy" id="13765"/>
    <lineage>
        <taxon>Eukaryota</taxon>
        <taxon>Metazoa</taxon>
        <taxon>Chordata</taxon>
        <taxon>Craniata</taxon>
        <taxon>Vertebrata</taxon>
        <taxon>Euteleostomi</taxon>
        <taxon>Actinopterygii</taxon>
        <taxon>Neopterygii</taxon>
        <taxon>Teleostei</taxon>
        <taxon>Neoteleostei</taxon>
        <taxon>Acanthomorphata</taxon>
        <taxon>Eupercaria</taxon>
        <taxon>Labriformes</taxon>
        <taxon>Labridae</taxon>
        <taxon>Xyrichtys</taxon>
    </lineage>
</organism>
<reference evidence="2" key="1">
    <citation type="submission" date="2023-08" db="EMBL/GenBank/DDBJ databases">
        <authorList>
            <person name="Alioto T."/>
            <person name="Alioto T."/>
            <person name="Gomez Garrido J."/>
        </authorList>
    </citation>
    <scope>NUCLEOTIDE SEQUENCE</scope>
</reference>
<feature type="compositionally biased region" description="Basic and acidic residues" evidence="1">
    <location>
        <begin position="52"/>
        <end position="74"/>
    </location>
</feature>
<evidence type="ECO:0000313" key="3">
    <source>
        <dbReference type="Proteomes" id="UP001178508"/>
    </source>
</evidence>
<dbReference type="EMBL" id="OY660879">
    <property type="protein sequence ID" value="CAJ1075047.1"/>
    <property type="molecule type" value="Genomic_DNA"/>
</dbReference>
<protein>
    <submittedName>
        <fullName evidence="2">Uncharacterized protein</fullName>
    </submittedName>
</protein>